<accession>A0A4D4JCZ6</accession>
<keyword evidence="6" id="KW-1185">Reference proteome</keyword>
<evidence type="ECO:0000259" key="4">
    <source>
        <dbReference type="Pfam" id="PF22725"/>
    </source>
</evidence>
<dbReference type="AlphaFoldDB" id="A0A4D4JCZ6"/>
<feature type="domain" description="GFO/IDH/MocA-like oxidoreductase" evidence="4">
    <location>
        <begin position="138"/>
        <end position="258"/>
    </location>
</feature>
<dbReference type="Proteomes" id="UP000298860">
    <property type="component" value="Unassembled WGS sequence"/>
</dbReference>
<dbReference type="InterPro" id="IPR036291">
    <property type="entry name" value="NAD(P)-bd_dom_sf"/>
</dbReference>
<keyword evidence="2" id="KW-0560">Oxidoreductase</keyword>
<dbReference type="PANTHER" id="PTHR43708:SF5">
    <property type="entry name" value="CONSERVED EXPRESSED OXIDOREDUCTASE (EUROFUNG)-RELATED"/>
    <property type="match status" value="1"/>
</dbReference>
<gene>
    <name evidence="5" type="ORF">GTS_38820</name>
</gene>
<dbReference type="RefSeq" id="WP_137815278.1">
    <property type="nucleotide sequence ID" value="NZ_BJFL01000022.1"/>
</dbReference>
<dbReference type="InterPro" id="IPR000683">
    <property type="entry name" value="Gfo/Idh/MocA-like_OxRdtase_N"/>
</dbReference>
<dbReference type="InterPro" id="IPR051317">
    <property type="entry name" value="Gfo/Idh/MocA_oxidoreduct"/>
</dbReference>
<evidence type="ECO:0000313" key="5">
    <source>
        <dbReference type="EMBL" id="GDY32249.1"/>
    </source>
</evidence>
<proteinExistence type="inferred from homology"/>
<evidence type="ECO:0000256" key="1">
    <source>
        <dbReference type="ARBA" id="ARBA00010928"/>
    </source>
</evidence>
<sequence length="354" mass="37921">MSTTARDELRVGLLGYGLAGAVFHGPLIAATPGLRLTTVVTGNPERADRARRDHPGVVVLDHPDRLWERAADLDLVVVATPNRSHVPLTGAALAAGLPVVVDKPFAATAEQGRRLAAEARSRGLLLTVFQNRRWDGDFRTLRRVVAAGDLGRVLRLESRFERWVPTPRTGWRENGAPEDAGGVLYDLGSHLVDQALHLLGPATSVYAELNRRRPGVEVDDDAFVALTHAGGARSHLWMGSVSAHHGPRFRVLGDRAAYTKHGLDGQEAALQAGRRPGQPGWGEEPRECWGVLGVPGDTREVPGEPGAYQNFYAGVRDALVDGGSPPVDPDEAIAGLVVLEAARRSATEGAVVRL</sequence>
<dbReference type="Pfam" id="PF22725">
    <property type="entry name" value="GFO_IDH_MocA_C3"/>
    <property type="match status" value="1"/>
</dbReference>
<feature type="domain" description="Gfo/Idh/MocA-like oxidoreductase N-terminal" evidence="3">
    <location>
        <begin position="9"/>
        <end position="128"/>
    </location>
</feature>
<reference evidence="6" key="1">
    <citation type="submission" date="2019-04" db="EMBL/GenBank/DDBJ databases">
        <title>Draft genome sequence of Pseudonocardiaceae bacterium SL3-2-4.</title>
        <authorList>
            <person name="Ningsih F."/>
            <person name="Yokota A."/>
            <person name="Sakai Y."/>
            <person name="Nanatani K."/>
            <person name="Yabe S."/>
            <person name="Oetari A."/>
            <person name="Sjamsuridzal W."/>
        </authorList>
    </citation>
    <scope>NUCLEOTIDE SEQUENCE [LARGE SCALE GENOMIC DNA]</scope>
    <source>
        <strain evidence="6">SL3-2-4</strain>
    </source>
</reference>
<evidence type="ECO:0000256" key="2">
    <source>
        <dbReference type="ARBA" id="ARBA00023002"/>
    </source>
</evidence>
<dbReference type="GO" id="GO:0016491">
    <property type="term" value="F:oxidoreductase activity"/>
    <property type="evidence" value="ECO:0007669"/>
    <property type="project" value="UniProtKB-KW"/>
</dbReference>
<dbReference type="PANTHER" id="PTHR43708">
    <property type="entry name" value="CONSERVED EXPRESSED OXIDOREDUCTASE (EUROFUNG)"/>
    <property type="match status" value="1"/>
</dbReference>
<name>A0A4D4JCZ6_9PSEU</name>
<protein>
    <submittedName>
        <fullName evidence="5">Oxidoreductase</fullName>
    </submittedName>
</protein>
<dbReference type="Pfam" id="PF01408">
    <property type="entry name" value="GFO_IDH_MocA"/>
    <property type="match status" value="1"/>
</dbReference>
<evidence type="ECO:0000259" key="3">
    <source>
        <dbReference type="Pfam" id="PF01408"/>
    </source>
</evidence>
<comment type="similarity">
    <text evidence="1">Belongs to the Gfo/Idh/MocA family.</text>
</comment>
<dbReference type="Gene3D" id="3.40.50.720">
    <property type="entry name" value="NAD(P)-binding Rossmann-like Domain"/>
    <property type="match status" value="1"/>
</dbReference>
<organism evidence="5 6">
    <name type="scientific">Gandjariella thermophila</name>
    <dbReference type="NCBI Taxonomy" id="1931992"/>
    <lineage>
        <taxon>Bacteria</taxon>
        <taxon>Bacillati</taxon>
        <taxon>Actinomycetota</taxon>
        <taxon>Actinomycetes</taxon>
        <taxon>Pseudonocardiales</taxon>
        <taxon>Pseudonocardiaceae</taxon>
        <taxon>Gandjariella</taxon>
    </lineage>
</organism>
<dbReference type="EMBL" id="BJFL01000022">
    <property type="protein sequence ID" value="GDY32249.1"/>
    <property type="molecule type" value="Genomic_DNA"/>
</dbReference>
<dbReference type="GO" id="GO:0000166">
    <property type="term" value="F:nucleotide binding"/>
    <property type="evidence" value="ECO:0007669"/>
    <property type="project" value="InterPro"/>
</dbReference>
<dbReference type="InterPro" id="IPR055170">
    <property type="entry name" value="GFO_IDH_MocA-like_dom"/>
</dbReference>
<dbReference type="OrthoDB" id="256869at2"/>
<dbReference type="SUPFAM" id="SSF51735">
    <property type="entry name" value="NAD(P)-binding Rossmann-fold domains"/>
    <property type="match status" value="1"/>
</dbReference>
<dbReference type="Gene3D" id="3.30.360.10">
    <property type="entry name" value="Dihydrodipicolinate Reductase, domain 2"/>
    <property type="match status" value="1"/>
</dbReference>
<comment type="caution">
    <text evidence="5">The sequence shown here is derived from an EMBL/GenBank/DDBJ whole genome shotgun (WGS) entry which is preliminary data.</text>
</comment>
<dbReference type="SUPFAM" id="SSF55347">
    <property type="entry name" value="Glyceraldehyde-3-phosphate dehydrogenase-like, C-terminal domain"/>
    <property type="match status" value="1"/>
</dbReference>
<evidence type="ECO:0000313" key="6">
    <source>
        <dbReference type="Proteomes" id="UP000298860"/>
    </source>
</evidence>